<evidence type="ECO:0000313" key="2">
    <source>
        <dbReference type="Proteomes" id="UP000221734"/>
    </source>
</evidence>
<protein>
    <submittedName>
        <fullName evidence="1">Uncharacterized protein</fullName>
    </submittedName>
</protein>
<dbReference type="RefSeq" id="WP_099325085.1">
    <property type="nucleotide sequence ID" value="NZ_LT934425.1"/>
</dbReference>
<dbReference type="AlphaFoldDB" id="A0A2C9CER0"/>
<dbReference type="OrthoDB" id="148859at2"/>
<accession>A0A2C9CER0</accession>
<dbReference type="EMBL" id="LT934425">
    <property type="protein sequence ID" value="SOH04369.1"/>
    <property type="molecule type" value="Genomic_DNA"/>
</dbReference>
<gene>
    <name evidence="1" type="ORF">KSMBR1_1870</name>
</gene>
<sequence>MISNNEHIEKLPNAPLQEVIFEIRWDLNINPDSNREFDEGFAIALGTLATLLKNDFPHIVRKIPDDFPTDLLNYSVIYQFWKGEDIWPVLQLGPGIFTVNDTDKKYCWKDTFFPLILESTNKLFEAYNQKINLNFCSLRYIDAVKLKDYQVTVKDNLLPFIHDSLKIELHNHFDTLGPMEGLNLNQTFGLKDGSALHINVTTGSDKKTHDPTLVWQTAIVKKGRFTRNEMTKWCTHAHEIISPLFKEMTRGKFYDSFTRSVSI</sequence>
<proteinExistence type="predicted"/>
<name>A0A2C9CER0_KUEST</name>
<keyword evidence="2" id="KW-1185">Reference proteome</keyword>
<dbReference type="Proteomes" id="UP000221734">
    <property type="component" value="Chromosome Kuenenia_stuttgartiensis_MBR1"/>
</dbReference>
<dbReference type="KEGG" id="kst:KSMBR1_1870"/>
<organism evidence="1 2">
    <name type="scientific">Kuenenia stuttgartiensis</name>
    <dbReference type="NCBI Taxonomy" id="174633"/>
    <lineage>
        <taxon>Bacteria</taxon>
        <taxon>Pseudomonadati</taxon>
        <taxon>Planctomycetota</taxon>
        <taxon>Candidatus Brocadiia</taxon>
        <taxon>Candidatus Brocadiales</taxon>
        <taxon>Candidatus Brocadiaceae</taxon>
        <taxon>Candidatus Kuenenia</taxon>
    </lineage>
</organism>
<evidence type="ECO:0000313" key="1">
    <source>
        <dbReference type="EMBL" id="SOH04369.1"/>
    </source>
</evidence>
<dbReference type="NCBIfam" id="TIGR04255">
    <property type="entry name" value="sporadTIGR04255"/>
    <property type="match status" value="1"/>
</dbReference>
<dbReference type="InterPro" id="IPR026349">
    <property type="entry name" value="CHP04255"/>
</dbReference>
<reference evidence="2" key="1">
    <citation type="submission" date="2017-10" db="EMBL/GenBank/DDBJ databases">
        <authorList>
            <person name="Frank J."/>
        </authorList>
    </citation>
    <scope>NUCLEOTIDE SEQUENCE [LARGE SCALE GENOMIC DNA]</scope>
</reference>